<dbReference type="InterPro" id="IPR001005">
    <property type="entry name" value="SANT/Myb"/>
</dbReference>
<keyword evidence="2" id="KW-0238">DNA-binding</keyword>
<feature type="region of interest" description="Disordered" evidence="5">
    <location>
        <begin position="130"/>
        <end position="152"/>
    </location>
</feature>
<feature type="domain" description="SANT" evidence="8">
    <location>
        <begin position="149"/>
        <end position="200"/>
    </location>
</feature>
<dbReference type="PROSITE" id="PS50934">
    <property type="entry name" value="SWIRM"/>
    <property type="match status" value="1"/>
</dbReference>
<dbReference type="RefSeq" id="XP_036355125.1">
    <property type="nucleotide sequence ID" value="XM_036499232.1"/>
</dbReference>
<dbReference type="CDD" id="cd00167">
    <property type="entry name" value="SANT"/>
    <property type="match status" value="1"/>
</dbReference>
<dbReference type="AlphaFoldDB" id="A0A7E6EJI4"/>
<evidence type="ECO:0000256" key="1">
    <source>
        <dbReference type="ARBA" id="ARBA00023015"/>
    </source>
</evidence>
<dbReference type="InterPro" id="IPR007526">
    <property type="entry name" value="SWIRM"/>
</dbReference>
<dbReference type="PROSITE" id="PS50090">
    <property type="entry name" value="MYB_LIKE"/>
    <property type="match status" value="1"/>
</dbReference>
<keyword evidence="9" id="KW-1185">Reference proteome</keyword>
<protein>
    <submittedName>
        <fullName evidence="10">SWI/SNF complex subunit SMARCC1-like</fullName>
    </submittedName>
</protein>
<dbReference type="FunFam" id="1.10.10.10:FF:001141">
    <property type="entry name" value="SWI/SNF complex subunit SMARCC1"/>
    <property type="match status" value="1"/>
</dbReference>
<evidence type="ECO:0000256" key="2">
    <source>
        <dbReference type="ARBA" id="ARBA00023125"/>
    </source>
</evidence>
<accession>A0A7E6EJI4</accession>
<dbReference type="Proteomes" id="UP000515154">
    <property type="component" value="Unplaced"/>
</dbReference>
<proteinExistence type="predicted"/>
<dbReference type="Gene3D" id="1.10.10.60">
    <property type="entry name" value="Homeodomain-like"/>
    <property type="match status" value="1"/>
</dbReference>
<sequence length="210" mass="24349">MTKWRVTEDWLIDSHFYNEWMSEEDYITDDSTTFYPLDELDEYLGYRNFMVDSYRINPTQYLTFTACRRNLAGDACSILRLHSFLEQWGLINYQVECKPHVLGPPATNFFTVIGDAPSALQPIGRPREIKREASPVENAPVPRDLSSSSGGRTWTDQETLLLLEGIEKYRDDWHRVSAHVGSRTHDDCILHFLRLPVEDPFLNGKMDNLS</sequence>
<dbReference type="GO" id="GO:0045893">
    <property type="term" value="P:positive regulation of DNA-templated transcription"/>
    <property type="evidence" value="ECO:0007669"/>
    <property type="project" value="TreeGrafter"/>
</dbReference>
<dbReference type="PROSITE" id="PS51293">
    <property type="entry name" value="SANT"/>
    <property type="match status" value="1"/>
</dbReference>
<dbReference type="InterPro" id="IPR009057">
    <property type="entry name" value="Homeodomain-like_sf"/>
</dbReference>
<dbReference type="InterPro" id="IPR036388">
    <property type="entry name" value="WH-like_DNA-bd_sf"/>
</dbReference>
<dbReference type="KEGG" id="osn:115229515"/>
<evidence type="ECO:0000256" key="4">
    <source>
        <dbReference type="ARBA" id="ARBA00023242"/>
    </source>
</evidence>
<keyword evidence="3" id="KW-0804">Transcription</keyword>
<organism evidence="9 10">
    <name type="scientific">Octopus sinensis</name>
    <name type="common">East Asian common octopus</name>
    <dbReference type="NCBI Taxonomy" id="2607531"/>
    <lineage>
        <taxon>Eukaryota</taxon>
        <taxon>Metazoa</taxon>
        <taxon>Spiralia</taxon>
        <taxon>Lophotrochozoa</taxon>
        <taxon>Mollusca</taxon>
        <taxon>Cephalopoda</taxon>
        <taxon>Coleoidea</taxon>
        <taxon>Octopodiformes</taxon>
        <taxon>Octopoda</taxon>
        <taxon>Incirrata</taxon>
        <taxon>Octopodidae</taxon>
        <taxon>Octopus</taxon>
    </lineage>
</organism>
<evidence type="ECO:0000259" key="6">
    <source>
        <dbReference type="PROSITE" id="PS50090"/>
    </source>
</evidence>
<dbReference type="GO" id="GO:0016514">
    <property type="term" value="C:SWI/SNF complex"/>
    <property type="evidence" value="ECO:0007669"/>
    <property type="project" value="TreeGrafter"/>
</dbReference>
<feature type="domain" description="Myb-like" evidence="6">
    <location>
        <begin position="154"/>
        <end position="196"/>
    </location>
</feature>
<dbReference type="Pfam" id="PF04433">
    <property type="entry name" value="SWIRM"/>
    <property type="match status" value="1"/>
</dbReference>
<reference evidence="10" key="1">
    <citation type="submission" date="2025-08" db="UniProtKB">
        <authorList>
            <consortium name="RefSeq"/>
        </authorList>
    </citation>
    <scope>IDENTIFICATION</scope>
</reference>
<dbReference type="Gene3D" id="1.10.10.10">
    <property type="entry name" value="Winged helix-like DNA-binding domain superfamily/Winged helix DNA-binding domain"/>
    <property type="match status" value="1"/>
</dbReference>
<evidence type="ECO:0000313" key="10">
    <source>
        <dbReference type="RefSeq" id="XP_036355125.1"/>
    </source>
</evidence>
<name>A0A7E6EJI4_9MOLL</name>
<dbReference type="SMART" id="SM00717">
    <property type="entry name" value="SANT"/>
    <property type="match status" value="1"/>
</dbReference>
<dbReference type="InterPro" id="IPR036420">
    <property type="entry name" value="BRCT_dom_sf"/>
</dbReference>
<dbReference type="SUPFAM" id="SSF46689">
    <property type="entry name" value="Homeodomain-like"/>
    <property type="match status" value="2"/>
</dbReference>
<evidence type="ECO:0000259" key="8">
    <source>
        <dbReference type="PROSITE" id="PS51293"/>
    </source>
</evidence>
<feature type="domain" description="SWIRM" evidence="7">
    <location>
        <begin position="43"/>
        <end position="102"/>
    </location>
</feature>
<dbReference type="Pfam" id="PF00249">
    <property type="entry name" value="Myb_DNA-binding"/>
    <property type="match status" value="1"/>
</dbReference>
<evidence type="ECO:0000313" key="9">
    <source>
        <dbReference type="Proteomes" id="UP000515154"/>
    </source>
</evidence>
<dbReference type="GO" id="GO:0042393">
    <property type="term" value="F:histone binding"/>
    <property type="evidence" value="ECO:0007669"/>
    <property type="project" value="TreeGrafter"/>
</dbReference>
<dbReference type="InterPro" id="IPR017884">
    <property type="entry name" value="SANT_dom"/>
</dbReference>
<keyword evidence="1" id="KW-0805">Transcription regulation</keyword>
<dbReference type="GO" id="GO:0003677">
    <property type="term" value="F:DNA binding"/>
    <property type="evidence" value="ECO:0007669"/>
    <property type="project" value="UniProtKB-KW"/>
</dbReference>
<evidence type="ECO:0000256" key="5">
    <source>
        <dbReference type="SAM" id="MobiDB-lite"/>
    </source>
</evidence>
<gene>
    <name evidence="10" type="primary">LOC115229515</name>
</gene>
<dbReference type="FunFam" id="1.10.10.60:FF:000014">
    <property type="entry name" value="SWI/SNF complex subunit SMARCC2 isoform C"/>
    <property type="match status" value="1"/>
</dbReference>
<dbReference type="PANTHER" id="PTHR12802">
    <property type="entry name" value="SWI/SNF COMPLEX-RELATED"/>
    <property type="match status" value="1"/>
</dbReference>
<dbReference type="PANTHER" id="PTHR12802:SF41">
    <property type="entry name" value="BRAHMA ASSOCIATED PROTEIN 155 KDA"/>
    <property type="match status" value="1"/>
</dbReference>
<evidence type="ECO:0000256" key="3">
    <source>
        <dbReference type="ARBA" id="ARBA00023163"/>
    </source>
</evidence>
<dbReference type="SUPFAM" id="SSF52113">
    <property type="entry name" value="BRCT domain"/>
    <property type="match status" value="1"/>
</dbReference>
<evidence type="ECO:0000259" key="7">
    <source>
        <dbReference type="PROSITE" id="PS50934"/>
    </source>
</evidence>
<keyword evidence="4" id="KW-0539">Nucleus</keyword>